<protein>
    <recommendedName>
        <fullName evidence="1">NUP160 C-terminal TPR domain-containing protein</fullName>
    </recommendedName>
</protein>
<sequence length="176" mass="20221">MKGTPAQSIQGERTIDPQWIIENPRAVLDIPGQAWLLLQHFLQQHEREPGTTRYHRLVASKLLCNGYALLPWLMASYKLRDAPELLRLLIAYKRLEEATDLSMEYIDAVLGKGAEYFGLYSTLHATSPPVWLPHTTFDRLLVALKSSPSMEAQDQRLSKKLRQYFKTLEQVSLAMR</sequence>
<name>A0A9J6HA90_HAELO</name>
<dbReference type="PANTHER" id="PTHR21286">
    <property type="entry name" value="NUCLEAR PORE COMPLEX PROTEIN NUP160"/>
    <property type="match status" value="1"/>
</dbReference>
<dbReference type="Proteomes" id="UP000821853">
    <property type="component" value="Unassembled WGS sequence"/>
</dbReference>
<dbReference type="EMBL" id="JABSTR010002973">
    <property type="protein sequence ID" value="KAH9384718.1"/>
    <property type="molecule type" value="Genomic_DNA"/>
</dbReference>
<organism evidence="2 3">
    <name type="scientific">Haemaphysalis longicornis</name>
    <name type="common">Bush tick</name>
    <dbReference type="NCBI Taxonomy" id="44386"/>
    <lineage>
        <taxon>Eukaryota</taxon>
        <taxon>Metazoa</taxon>
        <taxon>Ecdysozoa</taxon>
        <taxon>Arthropoda</taxon>
        <taxon>Chelicerata</taxon>
        <taxon>Arachnida</taxon>
        <taxon>Acari</taxon>
        <taxon>Parasitiformes</taxon>
        <taxon>Ixodida</taxon>
        <taxon>Ixodoidea</taxon>
        <taxon>Ixodidae</taxon>
        <taxon>Haemaphysalinae</taxon>
        <taxon>Haemaphysalis</taxon>
    </lineage>
</organism>
<proteinExistence type="predicted"/>
<dbReference type="InterPro" id="IPR021717">
    <property type="entry name" value="Nucleoporin_Nup160"/>
</dbReference>
<reference evidence="2 3" key="1">
    <citation type="journal article" date="2020" name="Cell">
        <title>Large-Scale Comparative Analyses of Tick Genomes Elucidate Their Genetic Diversity and Vector Capacities.</title>
        <authorList>
            <consortium name="Tick Genome and Microbiome Consortium (TIGMIC)"/>
            <person name="Jia N."/>
            <person name="Wang J."/>
            <person name="Shi W."/>
            <person name="Du L."/>
            <person name="Sun Y."/>
            <person name="Zhan W."/>
            <person name="Jiang J.F."/>
            <person name="Wang Q."/>
            <person name="Zhang B."/>
            <person name="Ji P."/>
            <person name="Bell-Sakyi L."/>
            <person name="Cui X.M."/>
            <person name="Yuan T.T."/>
            <person name="Jiang B.G."/>
            <person name="Yang W.F."/>
            <person name="Lam T.T."/>
            <person name="Chang Q.C."/>
            <person name="Ding S.J."/>
            <person name="Wang X.J."/>
            <person name="Zhu J.G."/>
            <person name="Ruan X.D."/>
            <person name="Zhao L."/>
            <person name="Wei J.T."/>
            <person name="Ye R.Z."/>
            <person name="Que T.C."/>
            <person name="Du C.H."/>
            <person name="Zhou Y.H."/>
            <person name="Cheng J.X."/>
            <person name="Dai P.F."/>
            <person name="Guo W.B."/>
            <person name="Han X.H."/>
            <person name="Huang E.J."/>
            <person name="Li L.F."/>
            <person name="Wei W."/>
            <person name="Gao Y.C."/>
            <person name="Liu J.Z."/>
            <person name="Shao H.Z."/>
            <person name="Wang X."/>
            <person name="Wang C.C."/>
            <person name="Yang T.C."/>
            <person name="Huo Q.B."/>
            <person name="Li W."/>
            <person name="Chen H.Y."/>
            <person name="Chen S.E."/>
            <person name="Zhou L.G."/>
            <person name="Ni X.B."/>
            <person name="Tian J.H."/>
            <person name="Sheng Y."/>
            <person name="Liu T."/>
            <person name="Pan Y.S."/>
            <person name="Xia L.Y."/>
            <person name="Li J."/>
            <person name="Zhao F."/>
            <person name="Cao W.C."/>
        </authorList>
    </citation>
    <scope>NUCLEOTIDE SEQUENCE [LARGE SCALE GENOMIC DNA]</scope>
    <source>
        <strain evidence="2">HaeL-2018</strain>
    </source>
</reference>
<dbReference type="OMA" id="TIDPQWI"/>
<dbReference type="VEuPathDB" id="VectorBase:HLOH_046710"/>
<comment type="caution">
    <text evidence="2">The sequence shown here is derived from an EMBL/GenBank/DDBJ whole genome shotgun (WGS) entry which is preliminary data.</text>
</comment>
<dbReference type="GO" id="GO:0017056">
    <property type="term" value="F:structural constituent of nuclear pore"/>
    <property type="evidence" value="ECO:0007669"/>
    <property type="project" value="TreeGrafter"/>
</dbReference>
<dbReference type="AlphaFoldDB" id="A0A9J6HA90"/>
<dbReference type="InterPro" id="IPR056536">
    <property type="entry name" value="TPR_NUP160_C"/>
</dbReference>
<accession>A0A9J6HA90</accession>
<dbReference type="Pfam" id="PF23347">
    <property type="entry name" value="TPR_Nup160_C"/>
    <property type="match status" value="1"/>
</dbReference>
<evidence type="ECO:0000313" key="3">
    <source>
        <dbReference type="Proteomes" id="UP000821853"/>
    </source>
</evidence>
<keyword evidence="3" id="KW-1185">Reference proteome</keyword>
<feature type="domain" description="NUP160 C-terminal TPR" evidence="1">
    <location>
        <begin position="30"/>
        <end position="175"/>
    </location>
</feature>
<dbReference type="PANTHER" id="PTHR21286:SF0">
    <property type="entry name" value="NUCLEAR PORE COMPLEX PROTEIN NUP160"/>
    <property type="match status" value="1"/>
</dbReference>
<gene>
    <name evidence="2" type="ORF">HPB48_026728</name>
</gene>
<evidence type="ECO:0000259" key="1">
    <source>
        <dbReference type="Pfam" id="PF23347"/>
    </source>
</evidence>
<dbReference type="OrthoDB" id="67716at2759"/>
<dbReference type="GO" id="GO:0005643">
    <property type="term" value="C:nuclear pore"/>
    <property type="evidence" value="ECO:0007669"/>
    <property type="project" value="TreeGrafter"/>
</dbReference>
<evidence type="ECO:0000313" key="2">
    <source>
        <dbReference type="EMBL" id="KAH9384718.1"/>
    </source>
</evidence>